<accession>A0ACB9XW57</accession>
<sequence length="197" mass="21865">MNGPYQTGDIYKCSLSRRTNGNGCSKLNLGRISLTNVSERKDKMRLGMTLTSNPQDKSFVACGPLWSYECGSSYYSTGICSRVNESFKFSRTIAPAFQSKPQIISPDVETYMDIVIVLDGSNSIYPWYEVQAFLINILQKFYIGPGQIQVGVVQYGGRRGAKKVMIVITDGESHDSPDLKQAIEDSEKDGITRYAIA</sequence>
<feature type="non-terminal residue" evidence="1">
    <location>
        <position position="197"/>
    </location>
</feature>
<proteinExistence type="predicted"/>
<gene>
    <name evidence="1" type="ORF">KUCAC02_002556</name>
</gene>
<dbReference type="Proteomes" id="UP001057452">
    <property type="component" value="Chromosome 3"/>
</dbReference>
<dbReference type="EMBL" id="CM043787">
    <property type="protein sequence ID" value="KAI4830955.1"/>
    <property type="molecule type" value="Genomic_DNA"/>
</dbReference>
<keyword evidence="2" id="KW-1185">Reference proteome</keyword>
<reference evidence="1" key="1">
    <citation type="submission" date="2022-05" db="EMBL/GenBank/DDBJ databases">
        <title>Chromosome-level genome of Chaenocephalus aceratus.</title>
        <authorList>
            <person name="Park H."/>
        </authorList>
    </citation>
    <scope>NUCLEOTIDE SEQUENCE</scope>
    <source>
        <strain evidence="1">KU_202001</strain>
    </source>
</reference>
<comment type="caution">
    <text evidence="1">The sequence shown here is derived from an EMBL/GenBank/DDBJ whole genome shotgun (WGS) entry which is preliminary data.</text>
</comment>
<evidence type="ECO:0000313" key="1">
    <source>
        <dbReference type="EMBL" id="KAI4830955.1"/>
    </source>
</evidence>
<protein>
    <submittedName>
        <fullName evidence="1">Uncharacterized protein</fullName>
    </submittedName>
</protein>
<evidence type="ECO:0000313" key="2">
    <source>
        <dbReference type="Proteomes" id="UP001057452"/>
    </source>
</evidence>
<name>A0ACB9XW57_CHAAC</name>
<organism evidence="1 2">
    <name type="scientific">Chaenocephalus aceratus</name>
    <name type="common">Blackfin icefish</name>
    <name type="synonym">Chaenichthys aceratus</name>
    <dbReference type="NCBI Taxonomy" id="36190"/>
    <lineage>
        <taxon>Eukaryota</taxon>
        <taxon>Metazoa</taxon>
        <taxon>Chordata</taxon>
        <taxon>Craniata</taxon>
        <taxon>Vertebrata</taxon>
        <taxon>Euteleostomi</taxon>
        <taxon>Actinopterygii</taxon>
        <taxon>Neopterygii</taxon>
        <taxon>Teleostei</taxon>
        <taxon>Neoteleostei</taxon>
        <taxon>Acanthomorphata</taxon>
        <taxon>Eupercaria</taxon>
        <taxon>Perciformes</taxon>
        <taxon>Notothenioidei</taxon>
        <taxon>Channichthyidae</taxon>
        <taxon>Chaenocephalus</taxon>
    </lineage>
</organism>